<protein>
    <recommendedName>
        <fullName evidence="7">Xylanolytic transcriptional activator regulatory domain-containing protein</fullName>
    </recommendedName>
</protein>
<keyword evidence="9" id="KW-1185">Reference proteome</keyword>
<keyword evidence="6" id="KW-1133">Transmembrane helix</keyword>
<evidence type="ECO:0000259" key="7">
    <source>
        <dbReference type="SMART" id="SM00906"/>
    </source>
</evidence>
<feature type="transmembrane region" description="Helical" evidence="6">
    <location>
        <begin position="382"/>
        <end position="402"/>
    </location>
</feature>
<evidence type="ECO:0000256" key="5">
    <source>
        <dbReference type="ARBA" id="ARBA00023242"/>
    </source>
</evidence>
<organism evidence="8 9">
    <name type="scientific">Talaromyces amestolkiae</name>
    <dbReference type="NCBI Taxonomy" id="1196081"/>
    <lineage>
        <taxon>Eukaryota</taxon>
        <taxon>Fungi</taxon>
        <taxon>Dikarya</taxon>
        <taxon>Ascomycota</taxon>
        <taxon>Pezizomycotina</taxon>
        <taxon>Eurotiomycetes</taxon>
        <taxon>Eurotiomycetidae</taxon>
        <taxon>Eurotiales</taxon>
        <taxon>Trichocomaceae</taxon>
        <taxon>Talaromyces</taxon>
        <taxon>Talaromyces sect. Talaromyces</taxon>
    </lineage>
</organism>
<dbReference type="InterPro" id="IPR051439">
    <property type="entry name" value="XlnR/Xlr1"/>
</dbReference>
<keyword evidence="6" id="KW-0472">Membrane</keyword>
<gene>
    <name evidence="8" type="ORF">BHQ10_007485</name>
</gene>
<accession>A0A364L6S6</accession>
<feature type="domain" description="Xylanolytic transcriptional activator regulatory" evidence="7">
    <location>
        <begin position="127"/>
        <end position="214"/>
    </location>
</feature>
<comment type="caution">
    <text evidence="8">The sequence shown here is derived from an EMBL/GenBank/DDBJ whole genome shotgun (WGS) entry which is preliminary data.</text>
</comment>
<keyword evidence="2" id="KW-0805">Transcription regulation</keyword>
<proteinExistence type="predicted"/>
<evidence type="ECO:0000256" key="6">
    <source>
        <dbReference type="SAM" id="Phobius"/>
    </source>
</evidence>
<dbReference type="OrthoDB" id="4225183at2759"/>
<dbReference type="Pfam" id="PF04082">
    <property type="entry name" value="Fungal_trans"/>
    <property type="match status" value="1"/>
</dbReference>
<dbReference type="PANTHER" id="PTHR47663:SF1">
    <property type="entry name" value="XYLANOLYTIC TRANSCRIPTIONAL ACTIVATOR XLNR-RELATED"/>
    <property type="match status" value="1"/>
</dbReference>
<reference evidence="8 9" key="1">
    <citation type="journal article" date="2017" name="Biotechnol. Biofuels">
        <title>Differential beta-glucosidase expression as a function of carbon source availability in Talaromyces amestolkiae: a genomic and proteomic approach.</title>
        <authorList>
            <person name="de Eugenio L.I."/>
            <person name="Mendez-Liter J.A."/>
            <person name="Nieto-Dominguez M."/>
            <person name="Alonso L."/>
            <person name="Gil-Munoz J."/>
            <person name="Barriuso J."/>
            <person name="Prieto A."/>
            <person name="Martinez M.J."/>
        </authorList>
    </citation>
    <scope>NUCLEOTIDE SEQUENCE [LARGE SCALE GENOMIC DNA]</scope>
    <source>
        <strain evidence="8 9">CIB</strain>
    </source>
</reference>
<dbReference type="AlphaFoldDB" id="A0A364L6S6"/>
<dbReference type="EMBL" id="MIKG01000015">
    <property type="protein sequence ID" value="RAO71473.1"/>
    <property type="molecule type" value="Genomic_DNA"/>
</dbReference>
<evidence type="ECO:0000256" key="3">
    <source>
        <dbReference type="ARBA" id="ARBA00023125"/>
    </source>
</evidence>
<keyword evidence="5" id="KW-0539">Nucleus</keyword>
<keyword evidence="4" id="KW-0804">Transcription</keyword>
<dbReference type="GO" id="GO:0003677">
    <property type="term" value="F:DNA binding"/>
    <property type="evidence" value="ECO:0007669"/>
    <property type="project" value="UniProtKB-KW"/>
</dbReference>
<dbReference type="SMART" id="SM00906">
    <property type="entry name" value="Fungal_trans"/>
    <property type="match status" value="1"/>
</dbReference>
<evidence type="ECO:0000256" key="1">
    <source>
        <dbReference type="ARBA" id="ARBA00022833"/>
    </source>
</evidence>
<keyword evidence="1" id="KW-0862">Zinc</keyword>
<dbReference type="PANTHER" id="PTHR47663">
    <property type="entry name" value="XYLANOLYTIC TRANSCRIPTIONAL ACTIVATOR XLNR-RELATED"/>
    <property type="match status" value="1"/>
</dbReference>
<dbReference type="GO" id="GO:0008270">
    <property type="term" value="F:zinc ion binding"/>
    <property type="evidence" value="ECO:0007669"/>
    <property type="project" value="InterPro"/>
</dbReference>
<keyword evidence="6" id="KW-0812">Transmembrane</keyword>
<dbReference type="GeneID" id="63796700"/>
<evidence type="ECO:0000256" key="2">
    <source>
        <dbReference type="ARBA" id="ARBA00023015"/>
    </source>
</evidence>
<dbReference type="InterPro" id="IPR007219">
    <property type="entry name" value="XnlR_reg_dom"/>
</dbReference>
<dbReference type="Proteomes" id="UP000249363">
    <property type="component" value="Unassembled WGS sequence"/>
</dbReference>
<name>A0A364L6S6_TALAM</name>
<evidence type="ECO:0000313" key="8">
    <source>
        <dbReference type="EMBL" id="RAO71473.1"/>
    </source>
</evidence>
<evidence type="ECO:0000313" key="9">
    <source>
        <dbReference type="Proteomes" id="UP000249363"/>
    </source>
</evidence>
<dbReference type="STRING" id="1196081.A0A364L6S6"/>
<keyword evidence="3" id="KW-0238">DNA-binding</keyword>
<evidence type="ECO:0000256" key="4">
    <source>
        <dbReference type="ARBA" id="ARBA00023163"/>
    </source>
</evidence>
<dbReference type="CDD" id="cd12148">
    <property type="entry name" value="fungal_TF_MHR"/>
    <property type="match status" value="1"/>
</dbReference>
<dbReference type="RefSeq" id="XP_040735988.1">
    <property type="nucleotide sequence ID" value="XM_040880185.1"/>
</dbReference>
<sequence>MQLAIYWISSSQNLTVIRASITVPLLAAMLWCVAQTAGDRQFYLPGSRERVAHRLYRLTISLLRERDMDNWHRVHGGWELEDNYLDTDCSNRPRRIFSTGPTPTVDDVLAFVLLAVVISGGEFKSDCIKWWNKAVGLVKHLNLHKEPSISDNTALHFDTDQSIIRKLTEKHEEQRRTFWLVYLLDRHLALSHNRSLHILDAECEVFSPLPEHIWQKLDIFALESLPRRSYGPPTMITGVGLFEYLLPIMAILGDIIDFRFWRHHPRLKCDEETTLKAIKLALDRCDCSLTRFSKSLKSLEDPSSITASFPSQTNRADLVVAYARYIIKVLYVLLYGNWDAISMLQDSGDWILSPAFSECASNSIAAAEAIANILNLDPELSFMSYLLGIYLFHGSFILLLFAERMPQIGHNPSVEHACEVIIRAHEISIVTLSTDFQVNTFFHPVFKYLTDF</sequence>
<dbReference type="GO" id="GO:0006351">
    <property type="term" value="P:DNA-templated transcription"/>
    <property type="evidence" value="ECO:0007669"/>
    <property type="project" value="InterPro"/>
</dbReference>